<evidence type="ECO:0000313" key="2">
    <source>
        <dbReference type="EMBL" id="SFV55757.1"/>
    </source>
</evidence>
<feature type="transmembrane region" description="Helical" evidence="1">
    <location>
        <begin position="47"/>
        <end position="69"/>
    </location>
</feature>
<feature type="transmembrane region" description="Helical" evidence="1">
    <location>
        <begin position="89"/>
        <end position="107"/>
    </location>
</feature>
<reference evidence="2" key="1">
    <citation type="submission" date="2016-10" db="EMBL/GenBank/DDBJ databases">
        <authorList>
            <person name="de Groot N.N."/>
        </authorList>
    </citation>
    <scope>NUCLEOTIDE SEQUENCE</scope>
</reference>
<keyword evidence="1" id="KW-0812">Transmembrane</keyword>
<sequence>MGSFALTFILAIITILLNSLIIAIFLPVENMEIVMNNVFFDTSIGTIALFVWFYIIIAEATVSNINININYILYQQKKLLREIFTLSEYYLEILFLSVLPVAVIFWTDITYSFRILLGILSIGIGTAIFISKIDIDKIEQRVLVSTLSVIAVLLINSAVITLLGIDRVPTRETIQTKSIADQSFLLSNNRDNSISVYQIVASIPQIGLNLGHKVATIPDREITIEATKSQYTIYDQYNDKVLLTLDR</sequence>
<gene>
    <name evidence="2" type="ORF">MNB_SV-12-586</name>
</gene>
<keyword evidence="1" id="KW-0472">Membrane</keyword>
<keyword evidence="1" id="KW-1133">Transmembrane helix</keyword>
<feature type="transmembrane region" description="Helical" evidence="1">
    <location>
        <begin position="7"/>
        <end position="27"/>
    </location>
</feature>
<accession>A0A1W1BQK0</accession>
<evidence type="ECO:0000256" key="1">
    <source>
        <dbReference type="SAM" id="Phobius"/>
    </source>
</evidence>
<feature type="transmembrane region" description="Helical" evidence="1">
    <location>
        <begin position="113"/>
        <end position="130"/>
    </location>
</feature>
<protein>
    <submittedName>
        <fullName evidence="2">Uncharacterized protein</fullName>
    </submittedName>
</protein>
<feature type="transmembrane region" description="Helical" evidence="1">
    <location>
        <begin position="142"/>
        <end position="165"/>
    </location>
</feature>
<organism evidence="2">
    <name type="scientific">hydrothermal vent metagenome</name>
    <dbReference type="NCBI Taxonomy" id="652676"/>
    <lineage>
        <taxon>unclassified sequences</taxon>
        <taxon>metagenomes</taxon>
        <taxon>ecological metagenomes</taxon>
    </lineage>
</organism>
<dbReference type="AlphaFoldDB" id="A0A1W1BQK0"/>
<dbReference type="EMBL" id="FPHE01000065">
    <property type="protein sequence ID" value="SFV55757.1"/>
    <property type="molecule type" value="Genomic_DNA"/>
</dbReference>
<name>A0A1W1BQK0_9ZZZZ</name>
<proteinExistence type="predicted"/>